<dbReference type="PANTHER" id="PTHR33619:SF3">
    <property type="entry name" value="POLYSACCHARIDE EXPORT PROTEIN GFCE-RELATED"/>
    <property type="match status" value="1"/>
</dbReference>
<evidence type="ECO:0000256" key="6">
    <source>
        <dbReference type="ARBA" id="ARBA00022692"/>
    </source>
</evidence>
<keyword evidence="11 15" id="KW-0472">Membrane</keyword>
<evidence type="ECO:0000256" key="14">
    <source>
        <dbReference type="ARBA" id="ARBA00023288"/>
    </source>
</evidence>
<evidence type="ECO:0000256" key="3">
    <source>
        <dbReference type="ARBA" id="ARBA00022448"/>
    </source>
</evidence>
<evidence type="ECO:0000256" key="16">
    <source>
        <dbReference type="SAM" id="SignalP"/>
    </source>
</evidence>
<keyword evidence="14" id="KW-0449">Lipoprotein</keyword>
<evidence type="ECO:0000256" key="9">
    <source>
        <dbReference type="ARBA" id="ARBA00023065"/>
    </source>
</evidence>
<feature type="domain" description="SLBB" evidence="18">
    <location>
        <begin position="151"/>
        <end position="229"/>
    </location>
</feature>
<keyword evidence="15" id="KW-1133">Transmembrane helix</keyword>
<feature type="chain" id="PRO_5011592708" evidence="16">
    <location>
        <begin position="30"/>
        <end position="267"/>
    </location>
</feature>
<keyword evidence="4" id="KW-1134">Transmembrane beta strand</keyword>
<keyword evidence="5" id="KW-0762">Sugar transport</keyword>
<keyword evidence="20" id="KW-1185">Reference proteome</keyword>
<accession>A0A1H2VY16</accession>
<sequence>MSCYQYLYMKKILYSAFVLLFLTSCVTNKQLTYFQGDPVEQTEITKLNNEPYRMQVNDILYIDIKGNNPEIISMFKSSETSGTTSNQGGTLYFNGYSVDRHGNIRIPYIGDLNVLGYTAKEVREKIELELAKFFKNPEQIFVTVKLAGIQFVVTGEVGSPGTISLMQNQVSIVDALANAGEITEVGDRKNVTIIRKSLDGVKKFKLDMTNMEVFNSENFYIQPNDILYVAPLKQKSLGTGTTAFQTFSTVVTVLSFLASTVLLIKNL</sequence>
<evidence type="ECO:0000256" key="8">
    <source>
        <dbReference type="ARBA" id="ARBA00023047"/>
    </source>
</evidence>
<feature type="transmembrane region" description="Helical" evidence="15">
    <location>
        <begin position="243"/>
        <end position="264"/>
    </location>
</feature>
<evidence type="ECO:0000313" key="20">
    <source>
        <dbReference type="Proteomes" id="UP000199595"/>
    </source>
</evidence>
<keyword evidence="7 16" id="KW-0732">Signal</keyword>
<dbReference type="Proteomes" id="UP000199595">
    <property type="component" value="Unassembled WGS sequence"/>
</dbReference>
<dbReference type="Gene3D" id="3.10.560.10">
    <property type="entry name" value="Outer membrane lipoprotein wza domain like"/>
    <property type="match status" value="1"/>
</dbReference>
<protein>
    <submittedName>
        <fullName evidence="19">Protein involved in gliding motility EpsA</fullName>
    </submittedName>
</protein>
<dbReference type="GO" id="GO:0015159">
    <property type="term" value="F:polysaccharide transmembrane transporter activity"/>
    <property type="evidence" value="ECO:0007669"/>
    <property type="project" value="InterPro"/>
</dbReference>
<evidence type="ECO:0000256" key="15">
    <source>
        <dbReference type="SAM" id="Phobius"/>
    </source>
</evidence>
<dbReference type="GO" id="GO:0006811">
    <property type="term" value="P:monoatomic ion transport"/>
    <property type="evidence" value="ECO:0007669"/>
    <property type="project" value="UniProtKB-KW"/>
</dbReference>
<feature type="signal peptide" evidence="16">
    <location>
        <begin position="1"/>
        <end position="29"/>
    </location>
</feature>
<evidence type="ECO:0000256" key="12">
    <source>
        <dbReference type="ARBA" id="ARBA00023139"/>
    </source>
</evidence>
<evidence type="ECO:0000256" key="1">
    <source>
        <dbReference type="ARBA" id="ARBA00004571"/>
    </source>
</evidence>
<dbReference type="STRING" id="762486.SAMN05444411_10256"/>
<name>A0A1H2VY16_9FLAO</name>
<evidence type="ECO:0000259" key="18">
    <source>
        <dbReference type="Pfam" id="PF22461"/>
    </source>
</evidence>
<dbReference type="Pfam" id="PF22461">
    <property type="entry name" value="SLBB_2"/>
    <property type="match status" value="1"/>
</dbReference>
<evidence type="ECO:0000259" key="17">
    <source>
        <dbReference type="Pfam" id="PF02563"/>
    </source>
</evidence>
<dbReference type="InterPro" id="IPR003715">
    <property type="entry name" value="Poly_export_N"/>
</dbReference>
<dbReference type="GO" id="GO:0009279">
    <property type="term" value="C:cell outer membrane"/>
    <property type="evidence" value="ECO:0007669"/>
    <property type="project" value="UniProtKB-SubCell"/>
</dbReference>
<keyword evidence="9" id="KW-0406">Ion transport</keyword>
<dbReference type="GO" id="GO:0046930">
    <property type="term" value="C:pore complex"/>
    <property type="evidence" value="ECO:0007669"/>
    <property type="project" value="UniProtKB-KW"/>
</dbReference>
<keyword evidence="8" id="KW-0625">Polysaccharide transport</keyword>
<dbReference type="InterPro" id="IPR049712">
    <property type="entry name" value="Poly_export"/>
</dbReference>
<gene>
    <name evidence="19" type="ORF">SAMN05444411_10256</name>
</gene>
<evidence type="ECO:0000256" key="5">
    <source>
        <dbReference type="ARBA" id="ARBA00022597"/>
    </source>
</evidence>
<evidence type="ECO:0000256" key="2">
    <source>
        <dbReference type="ARBA" id="ARBA00009450"/>
    </source>
</evidence>
<dbReference type="AlphaFoldDB" id="A0A1H2VY16"/>
<keyword evidence="12" id="KW-0564">Palmitate</keyword>
<reference evidence="19 20" key="1">
    <citation type="submission" date="2016-10" db="EMBL/GenBank/DDBJ databases">
        <authorList>
            <person name="de Groot N.N."/>
        </authorList>
    </citation>
    <scope>NUCLEOTIDE SEQUENCE [LARGE SCALE GENOMIC DNA]</scope>
    <source>
        <strain evidence="19 20">DSM 24956</strain>
    </source>
</reference>
<comment type="similarity">
    <text evidence="2">Belongs to the BexD/CtrA/VexA family.</text>
</comment>
<keyword evidence="13" id="KW-0998">Cell outer membrane</keyword>
<evidence type="ECO:0000256" key="10">
    <source>
        <dbReference type="ARBA" id="ARBA00023114"/>
    </source>
</evidence>
<feature type="domain" description="Polysaccharide export protein N-terminal" evidence="17">
    <location>
        <begin position="49"/>
        <end position="144"/>
    </location>
</feature>
<organism evidence="19 20">
    <name type="scientific">Lutibacter oricola</name>
    <dbReference type="NCBI Taxonomy" id="762486"/>
    <lineage>
        <taxon>Bacteria</taxon>
        <taxon>Pseudomonadati</taxon>
        <taxon>Bacteroidota</taxon>
        <taxon>Flavobacteriia</taxon>
        <taxon>Flavobacteriales</taxon>
        <taxon>Flavobacteriaceae</taxon>
        <taxon>Lutibacter</taxon>
    </lineage>
</organism>
<dbReference type="InterPro" id="IPR054765">
    <property type="entry name" value="SLBB_dom"/>
</dbReference>
<keyword evidence="3" id="KW-0813">Transport</keyword>
<proteinExistence type="inferred from homology"/>
<keyword evidence="10" id="KW-0626">Porin</keyword>
<evidence type="ECO:0000256" key="13">
    <source>
        <dbReference type="ARBA" id="ARBA00023237"/>
    </source>
</evidence>
<evidence type="ECO:0000256" key="7">
    <source>
        <dbReference type="ARBA" id="ARBA00022729"/>
    </source>
</evidence>
<dbReference type="EMBL" id="FNNJ01000002">
    <property type="protein sequence ID" value="SDW72739.1"/>
    <property type="molecule type" value="Genomic_DNA"/>
</dbReference>
<evidence type="ECO:0000256" key="4">
    <source>
        <dbReference type="ARBA" id="ARBA00022452"/>
    </source>
</evidence>
<dbReference type="Pfam" id="PF02563">
    <property type="entry name" value="Poly_export"/>
    <property type="match status" value="1"/>
</dbReference>
<dbReference type="PANTHER" id="PTHR33619">
    <property type="entry name" value="POLYSACCHARIDE EXPORT PROTEIN GFCE-RELATED"/>
    <property type="match status" value="1"/>
</dbReference>
<dbReference type="GO" id="GO:0015288">
    <property type="term" value="F:porin activity"/>
    <property type="evidence" value="ECO:0007669"/>
    <property type="project" value="UniProtKB-KW"/>
</dbReference>
<evidence type="ECO:0000313" key="19">
    <source>
        <dbReference type="EMBL" id="SDW72739.1"/>
    </source>
</evidence>
<comment type="subcellular location">
    <subcellularLocation>
        <location evidence="1">Cell outer membrane</location>
        <topology evidence="1">Multi-pass membrane protein</topology>
    </subcellularLocation>
</comment>
<evidence type="ECO:0000256" key="11">
    <source>
        <dbReference type="ARBA" id="ARBA00023136"/>
    </source>
</evidence>
<keyword evidence="6 15" id="KW-0812">Transmembrane</keyword>